<dbReference type="AlphaFoldDB" id="A0A850CB69"/>
<gene>
    <name evidence="1" type="ORF">HOQ43_10770</name>
</gene>
<accession>A0A850CB69</accession>
<name>A0A850CB69_9ACTN</name>
<dbReference type="Proteomes" id="UP000574690">
    <property type="component" value="Unassembled WGS sequence"/>
</dbReference>
<organism evidence="1 2">
    <name type="scientific">Glycomyces artemisiae</name>
    <dbReference type="NCBI Taxonomy" id="1076443"/>
    <lineage>
        <taxon>Bacteria</taxon>
        <taxon>Bacillati</taxon>
        <taxon>Actinomycetota</taxon>
        <taxon>Actinomycetes</taxon>
        <taxon>Glycomycetales</taxon>
        <taxon>Glycomycetaceae</taxon>
        <taxon>Glycomyces</taxon>
    </lineage>
</organism>
<proteinExistence type="predicted"/>
<reference evidence="1 2" key="1">
    <citation type="submission" date="2020-05" db="EMBL/GenBank/DDBJ databases">
        <title>DNA-SIP metagenomic assembled genomes.</title>
        <authorList>
            <person name="Yu J."/>
        </authorList>
    </citation>
    <scope>NUCLEOTIDE SEQUENCE [LARGE SCALE GENOMIC DNA]</scope>
    <source>
        <strain evidence="1">Bin5.27</strain>
    </source>
</reference>
<sequence>MRTTRERRTALAELAPDTDRLPHEDEWTDRVDASAISSCDGCSQPRRLRRLPDTGRWLCCPCWDTATLSPEVSR</sequence>
<dbReference type="EMBL" id="JABFXE010000451">
    <property type="protein sequence ID" value="NUQ88932.1"/>
    <property type="molecule type" value="Genomic_DNA"/>
</dbReference>
<protein>
    <submittedName>
        <fullName evidence="1">Uncharacterized protein</fullName>
    </submittedName>
</protein>
<evidence type="ECO:0000313" key="1">
    <source>
        <dbReference type="EMBL" id="NUQ88932.1"/>
    </source>
</evidence>
<comment type="caution">
    <text evidence="1">The sequence shown here is derived from an EMBL/GenBank/DDBJ whole genome shotgun (WGS) entry which is preliminary data.</text>
</comment>
<evidence type="ECO:0000313" key="2">
    <source>
        <dbReference type="Proteomes" id="UP000574690"/>
    </source>
</evidence>